<proteinExistence type="predicted"/>
<organism evidence="1 2">
    <name type="scientific">Dolichospermum flos-aquae UHCC 0037</name>
    <dbReference type="NCBI Taxonomy" id="2590026"/>
    <lineage>
        <taxon>Bacteria</taxon>
        <taxon>Bacillati</taxon>
        <taxon>Cyanobacteriota</taxon>
        <taxon>Cyanophyceae</taxon>
        <taxon>Nostocales</taxon>
        <taxon>Aphanizomenonaceae</taxon>
        <taxon>Dolichospermum</taxon>
    </lineage>
</organism>
<reference evidence="2" key="1">
    <citation type="journal article" date="2020" name="Toxins">
        <title>Phylogenomic Analysis of Secondary Metabolism in the Toxic Cyanobacterial Genera Anabaena, Dolichospermum and Aphanizomenon.</title>
        <authorList>
            <person name="Oesterholm J."/>
            <person name="Popin R.V."/>
            <person name="Fewer D.P."/>
            <person name="Sivonen K."/>
        </authorList>
    </citation>
    <scope>NUCLEOTIDE SEQUENCE [LARGE SCALE GENOMIC DNA]</scope>
    <source>
        <strain evidence="2">UHCC 0037</strain>
    </source>
</reference>
<comment type="caution">
    <text evidence="1">The sequence shown here is derived from an EMBL/GenBank/DDBJ whole genome shotgun (WGS) entry which is preliminary data.</text>
</comment>
<dbReference type="EMBL" id="VILF01000001">
    <property type="protein sequence ID" value="MTJ42366.1"/>
    <property type="molecule type" value="Genomic_DNA"/>
</dbReference>
<evidence type="ECO:0000313" key="2">
    <source>
        <dbReference type="Proteomes" id="UP001517388"/>
    </source>
</evidence>
<gene>
    <name evidence="1" type="ORF">FJR39_03590</name>
</gene>
<protein>
    <submittedName>
        <fullName evidence="1">Uncharacterized protein</fullName>
    </submittedName>
</protein>
<sequence length="119" mass="12882">MINRLLILSTLPLAIATSSILLPNKTIANQPEQIAENVTPTPEQEQHRPPEPPIDFVTAAKKLGVTEAKLKAALGIPFEPPPRPDIRGAATKLNVTEDKLIEALGLPPRPLGDCSQRKE</sequence>
<evidence type="ECO:0000313" key="1">
    <source>
        <dbReference type="EMBL" id="MTJ42366.1"/>
    </source>
</evidence>
<dbReference type="Proteomes" id="UP001517388">
    <property type="component" value="Unassembled WGS sequence"/>
</dbReference>
<keyword evidence="2" id="KW-1185">Reference proteome</keyword>
<accession>A0ACC7S2W5</accession>
<name>A0ACC7S2W5_DOLFA</name>